<dbReference type="AlphaFoldDB" id="A0AAP0ET33"/>
<dbReference type="Proteomes" id="UP001419268">
    <property type="component" value="Unassembled WGS sequence"/>
</dbReference>
<dbReference type="EMBL" id="JBBNAG010000011">
    <property type="protein sequence ID" value="KAK9094479.1"/>
    <property type="molecule type" value="Genomic_DNA"/>
</dbReference>
<gene>
    <name evidence="1" type="ORF">Scep_025948</name>
</gene>
<keyword evidence="2" id="KW-1185">Reference proteome</keyword>
<organism evidence="1 2">
    <name type="scientific">Stephania cephalantha</name>
    <dbReference type="NCBI Taxonomy" id="152367"/>
    <lineage>
        <taxon>Eukaryota</taxon>
        <taxon>Viridiplantae</taxon>
        <taxon>Streptophyta</taxon>
        <taxon>Embryophyta</taxon>
        <taxon>Tracheophyta</taxon>
        <taxon>Spermatophyta</taxon>
        <taxon>Magnoliopsida</taxon>
        <taxon>Ranunculales</taxon>
        <taxon>Menispermaceae</taxon>
        <taxon>Menispermoideae</taxon>
        <taxon>Cissampelideae</taxon>
        <taxon>Stephania</taxon>
    </lineage>
</organism>
<accession>A0AAP0ET33</accession>
<sequence length="96" mass="10781">MVFILIYTPTFDQNLFSLYLPLRLCRSLYPPPDPPLPPHPPSLSNITLYSHSPSSSPPTPSFCLIAFALIVRPSRLWRWIGVGGLGLGVWPKFLSF</sequence>
<evidence type="ECO:0000313" key="1">
    <source>
        <dbReference type="EMBL" id="KAK9094479.1"/>
    </source>
</evidence>
<comment type="caution">
    <text evidence="1">The sequence shown here is derived from an EMBL/GenBank/DDBJ whole genome shotgun (WGS) entry which is preliminary data.</text>
</comment>
<name>A0AAP0ET33_9MAGN</name>
<evidence type="ECO:0000313" key="2">
    <source>
        <dbReference type="Proteomes" id="UP001419268"/>
    </source>
</evidence>
<proteinExistence type="predicted"/>
<protein>
    <submittedName>
        <fullName evidence="1">Uncharacterized protein</fullName>
    </submittedName>
</protein>
<reference evidence="1 2" key="1">
    <citation type="submission" date="2024-01" db="EMBL/GenBank/DDBJ databases">
        <title>Genome assemblies of Stephania.</title>
        <authorList>
            <person name="Yang L."/>
        </authorList>
    </citation>
    <scope>NUCLEOTIDE SEQUENCE [LARGE SCALE GENOMIC DNA]</scope>
    <source>
        <strain evidence="1">JXDWG</strain>
        <tissue evidence="1">Leaf</tissue>
    </source>
</reference>